<evidence type="ECO:0000256" key="2">
    <source>
        <dbReference type="ARBA" id="ARBA00022980"/>
    </source>
</evidence>
<dbReference type="PANTHER" id="PTHR11710:SF0">
    <property type="entry name" value="40S RIBOSOMAL PROTEIN S19"/>
    <property type="match status" value="1"/>
</dbReference>
<dbReference type="SUPFAM" id="SSF46785">
    <property type="entry name" value="Winged helix' DNA-binding domain"/>
    <property type="match status" value="1"/>
</dbReference>
<dbReference type="Proteomes" id="UP000316080">
    <property type="component" value="Unassembled WGS sequence"/>
</dbReference>
<dbReference type="GO" id="GO:0022627">
    <property type="term" value="C:cytosolic small ribosomal subunit"/>
    <property type="evidence" value="ECO:0007669"/>
    <property type="project" value="TreeGrafter"/>
</dbReference>
<accession>A0A520KFI4</accession>
<dbReference type="AlphaFoldDB" id="A0A520KFI4"/>
<evidence type="ECO:0000313" key="6">
    <source>
        <dbReference type="EMBL" id="RZN56268.1"/>
    </source>
</evidence>
<dbReference type="GO" id="GO:0003723">
    <property type="term" value="F:RNA binding"/>
    <property type="evidence" value="ECO:0007669"/>
    <property type="project" value="TreeGrafter"/>
</dbReference>
<dbReference type="EMBL" id="QNVI01000014">
    <property type="protein sequence ID" value="TDA40170.1"/>
    <property type="molecule type" value="Genomic_DNA"/>
</dbReference>
<evidence type="ECO:0000256" key="1">
    <source>
        <dbReference type="ARBA" id="ARBA00010014"/>
    </source>
</evidence>
<dbReference type="GO" id="GO:0000028">
    <property type="term" value="P:ribosomal small subunit assembly"/>
    <property type="evidence" value="ECO:0007669"/>
    <property type="project" value="TreeGrafter"/>
</dbReference>
<dbReference type="HAMAP" id="MF_01474">
    <property type="entry name" value="Ribosomal_eS19"/>
    <property type="match status" value="1"/>
</dbReference>
<comment type="subunit">
    <text evidence="5">Part of the 30S ribosomal subunit.</text>
</comment>
<keyword evidence="3 5" id="KW-0687">Ribonucleoprotein</keyword>
<evidence type="ECO:0000313" key="7">
    <source>
        <dbReference type="EMBL" id="TDA40170.1"/>
    </source>
</evidence>
<dbReference type="InterPro" id="IPR036388">
    <property type="entry name" value="WH-like_DNA-bd_sf"/>
</dbReference>
<dbReference type="InterPro" id="IPR036390">
    <property type="entry name" value="WH_DNA-bd_sf"/>
</dbReference>
<dbReference type="GO" id="GO:0006412">
    <property type="term" value="P:translation"/>
    <property type="evidence" value="ECO:0007669"/>
    <property type="project" value="UniProtKB-UniRule"/>
</dbReference>
<name>A0A520KFI4_9CREN</name>
<reference evidence="7 9" key="1">
    <citation type="journal article" date="2019" name="Nat. Microbiol.">
        <title>Expanding anaerobic alkane metabolism in the domain of Archaea.</title>
        <authorList>
            <person name="Wang Y."/>
            <person name="Wegener G."/>
            <person name="Hou J."/>
            <person name="Wang F."/>
            <person name="Xiao X."/>
        </authorList>
    </citation>
    <scope>NUCLEOTIDE SEQUENCE [LARGE SCALE GENOMIC DNA]</scope>
    <source>
        <strain evidence="7">WYZ-LMO11</strain>
    </source>
</reference>
<sequence length="156" mass="18262">MAQFVPADKLIHALAEYLKENVKEITPPTWSYYVKTGRHAERVPTQPDIWYIRCASLLRRIYLEGPVGIERLRTVYGGRAKKGMIREHFYKASGSWIRKPLQQLEKANLITKLDKKGRIVTDKGRSIIDRISFKLLKELQKEKPELAKYLPIKEER</sequence>
<comment type="similarity">
    <text evidence="1 5">Belongs to the eukaryotic ribosomal protein eS19 family.</text>
</comment>
<dbReference type="EMBL" id="RXIH01000026">
    <property type="protein sequence ID" value="RZN56268.1"/>
    <property type="molecule type" value="Genomic_DNA"/>
</dbReference>
<evidence type="ECO:0000256" key="4">
    <source>
        <dbReference type="ARBA" id="ARBA00035143"/>
    </source>
</evidence>
<comment type="caution">
    <text evidence="6">The sequence shown here is derived from an EMBL/GenBank/DDBJ whole genome shotgun (WGS) entry which is preliminary data.</text>
</comment>
<dbReference type="NCBIfam" id="NF006811">
    <property type="entry name" value="PRK09333.1"/>
    <property type="match status" value="1"/>
</dbReference>
<evidence type="ECO:0000313" key="9">
    <source>
        <dbReference type="Proteomes" id="UP000317265"/>
    </source>
</evidence>
<protein>
    <recommendedName>
        <fullName evidence="4 5">Small ribosomal subunit protein eS19</fullName>
    </recommendedName>
</protein>
<dbReference type="Pfam" id="PF01090">
    <property type="entry name" value="Ribosomal_S19e"/>
    <property type="match status" value="1"/>
</dbReference>
<comment type="function">
    <text evidence="5">May be involved in maturation of the 30S ribosomal subunit.</text>
</comment>
<dbReference type="Gene3D" id="1.10.10.10">
    <property type="entry name" value="Winged helix-like DNA-binding domain superfamily/Winged helix DNA-binding domain"/>
    <property type="match status" value="1"/>
</dbReference>
<dbReference type="InterPro" id="IPR001266">
    <property type="entry name" value="Ribosomal_eS19"/>
</dbReference>
<dbReference type="PANTHER" id="PTHR11710">
    <property type="entry name" value="40S RIBOSOMAL PROTEIN S19"/>
    <property type="match status" value="1"/>
</dbReference>
<evidence type="ECO:0000256" key="3">
    <source>
        <dbReference type="ARBA" id="ARBA00023274"/>
    </source>
</evidence>
<evidence type="ECO:0000256" key="5">
    <source>
        <dbReference type="HAMAP-Rule" id="MF_01474"/>
    </source>
</evidence>
<dbReference type="FunFam" id="1.10.10.10:FF:000449">
    <property type="entry name" value="30S ribosomal protein S19e"/>
    <property type="match status" value="1"/>
</dbReference>
<dbReference type="SMART" id="SM01413">
    <property type="entry name" value="Ribosomal_S19e"/>
    <property type="match status" value="1"/>
</dbReference>
<organism evidence="6 8">
    <name type="scientific">Thermoproteota archaeon</name>
    <dbReference type="NCBI Taxonomy" id="2056631"/>
    <lineage>
        <taxon>Archaea</taxon>
        <taxon>Thermoproteota</taxon>
    </lineage>
</organism>
<reference evidence="6 8" key="2">
    <citation type="journal article" date="2019" name="Nat. Microbiol.">
        <title>Wide diversity of methane and short-chain alkane metabolisms in uncultured archaea.</title>
        <authorList>
            <person name="Borrel G."/>
            <person name="Adam P.S."/>
            <person name="McKay L.J."/>
            <person name="Chen L.X."/>
            <person name="Sierra-Garcia I.N."/>
            <person name="Sieber C.M."/>
            <person name="Letourneur Q."/>
            <person name="Ghozlane A."/>
            <person name="Andersen G.L."/>
            <person name="Li W.J."/>
            <person name="Hallam S.J."/>
            <person name="Muyzer G."/>
            <person name="de Oliveira V.M."/>
            <person name="Inskeep W.P."/>
            <person name="Banfield J.F."/>
            <person name="Gribaldo S."/>
        </authorList>
    </citation>
    <scope>NUCLEOTIDE SEQUENCE [LARGE SCALE GENOMIC DNA]</scope>
    <source>
        <strain evidence="6">Verst-YHS</strain>
    </source>
</reference>
<dbReference type="Proteomes" id="UP000317265">
    <property type="component" value="Unassembled WGS sequence"/>
</dbReference>
<dbReference type="GO" id="GO:0003735">
    <property type="term" value="F:structural constituent of ribosome"/>
    <property type="evidence" value="ECO:0007669"/>
    <property type="project" value="InterPro"/>
</dbReference>
<gene>
    <name evidence="5" type="primary">rps19e</name>
    <name evidence="7" type="ORF">DSO09_01050</name>
    <name evidence="6" type="ORF">EF809_03170</name>
</gene>
<keyword evidence="2 5" id="KW-0689">Ribosomal protein</keyword>
<dbReference type="InterPro" id="IPR027548">
    <property type="entry name" value="Ribosomal_eS19_archaeal"/>
</dbReference>
<proteinExistence type="inferred from homology"/>
<evidence type="ECO:0000313" key="8">
    <source>
        <dbReference type="Proteomes" id="UP000316080"/>
    </source>
</evidence>